<dbReference type="InterPro" id="IPR026956">
    <property type="entry name" value="D-ser_dehydrat-like_dom"/>
</dbReference>
<dbReference type="Pfam" id="PF14031">
    <property type="entry name" value="D-ser_dehydrat"/>
    <property type="match status" value="1"/>
</dbReference>
<dbReference type="Gene3D" id="2.40.37.20">
    <property type="entry name" value="D-serine dehydratase-like domain"/>
    <property type="match status" value="1"/>
</dbReference>
<dbReference type="SUPFAM" id="SSF51419">
    <property type="entry name" value="PLP-binding barrel"/>
    <property type="match status" value="1"/>
</dbReference>
<dbReference type="InterPro" id="IPR001608">
    <property type="entry name" value="Ala_racemase_N"/>
</dbReference>
<dbReference type="InterPro" id="IPR042208">
    <property type="entry name" value="D-ser_dehydrat-like_sf"/>
</dbReference>
<accession>B2A6H1</accession>
<dbReference type="SMART" id="SM01119">
    <property type="entry name" value="D-ser_dehydrat"/>
    <property type="match status" value="1"/>
</dbReference>
<reference evidence="4 5" key="1">
    <citation type="submission" date="2008-04" db="EMBL/GenBank/DDBJ databases">
        <title>Complete sequence of chromosome of Natranaerobius thermophilus JW/NM-WN-LF.</title>
        <authorList>
            <consortium name="US DOE Joint Genome Institute"/>
            <person name="Copeland A."/>
            <person name="Lucas S."/>
            <person name="Lapidus A."/>
            <person name="Glavina del Rio T."/>
            <person name="Dalin E."/>
            <person name="Tice H."/>
            <person name="Bruce D."/>
            <person name="Goodwin L."/>
            <person name="Pitluck S."/>
            <person name="Chertkov O."/>
            <person name="Brettin T."/>
            <person name="Detter J.C."/>
            <person name="Han C."/>
            <person name="Kuske C.R."/>
            <person name="Schmutz J."/>
            <person name="Larimer F."/>
            <person name="Land M."/>
            <person name="Hauser L."/>
            <person name="Kyrpides N."/>
            <person name="Lykidis A."/>
            <person name="Mesbah N.M."/>
            <person name="Wiegel J."/>
        </authorList>
    </citation>
    <scope>NUCLEOTIDE SEQUENCE [LARGE SCALE GENOMIC DNA]</scope>
    <source>
        <strain evidence="5">ATCC BAA-1301 / DSM 18059 / JW/NM-WN-LF</strain>
    </source>
</reference>
<protein>
    <submittedName>
        <fullName evidence="4">Alanine racemase domain protein</fullName>
    </submittedName>
</protein>
<dbReference type="EMBL" id="CP001034">
    <property type="protein sequence ID" value="ACB85504.1"/>
    <property type="molecule type" value="Genomic_DNA"/>
</dbReference>
<keyword evidence="5" id="KW-1185">Reference proteome</keyword>
<dbReference type="eggNOG" id="COG3616">
    <property type="taxonomic scope" value="Bacteria"/>
</dbReference>
<dbReference type="OrthoDB" id="9788869at2"/>
<organism evidence="4 5">
    <name type="scientific">Natranaerobius thermophilus (strain ATCC BAA-1301 / DSM 18059 / JW/NM-WN-LF)</name>
    <dbReference type="NCBI Taxonomy" id="457570"/>
    <lineage>
        <taxon>Bacteria</taxon>
        <taxon>Bacillati</taxon>
        <taxon>Bacillota</taxon>
        <taxon>Clostridia</taxon>
        <taxon>Natranaerobiales</taxon>
        <taxon>Natranaerobiaceae</taxon>
        <taxon>Natranaerobius</taxon>
    </lineage>
</organism>
<dbReference type="Proteomes" id="UP000001683">
    <property type="component" value="Chromosome"/>
</dbReference>
<dbReference type="Pfam" id="PF01168">
    <property type="entry name" value="Ala_racemase_N"/>
    <property type="match status" value="1"/>
</dbReference>
<evidence type="ECO:0000256" key="1">
    <source>
        <dbReference type="ARBA" id="ARBA00005323"/>
    </source>
</evidence>
<sequence>MKSELVSGLKLENLPTPALLLDMSNLEYNINLLADFFRDKPCDIRPHMKGHKNLTIAHMQIDRGAIGVTCAKTSEAEVMVNGGIKDILIANQVIESGKINLLAELARRADIKVAVDSYQNCENLSRIAVEHGVTIGVLVEMDIGLGRCGVKSFDEGINLVQEIQKLDNLEFRGVMGYEGPFRDKTQSEKSDMVKESLSRVVQLKRRIEQENIQVEIVSCGSTGTWDITGNYPEITEIQAGTYPLMEVPYLEDGLPFKSALSVLATVISKSHDKLILDCGLKAVTDDQGIPKLMDYDSPIVGINEEHSIVEIDHETEKLEIGDKIRILPAHSCTTVNLYDYYCCLRNNEVVDIWQVHARGMVT</sequence>
<feature type="domain" description="D-serine dehydratase-like" evidence="3">
    <location>
        <begin position="259"/>
        <end position="345"/>
    </location>
</feature>
<dbReference type="KEGG" id="nth:Nther_1933"/>
<keyword evidence="2" id="KW-0456">Lyase</keyword>
<gene>
    <name evidence="4" type="ordered locus">Nther_1933</name>
</gene>
<dbReference type="PANTHER" id="PTHR28004">
    <property type="entry name" value="ZGC:162816-RELATED"/>
    <property type="match status" value="1"/>
</dbReference>
<dbReference type="CDD" id="cd06819">
    <property type="entry name" value="PLPDE_III_LS_D-TA"/>
    <property type="match status" value="1"/>
</dbReference>
<dbReference type="HOGENOM" id="CLU_031639_2_0_9"/>
<proteinExistence type="inferred from homology"/>
<evidence type="ECO:0000313" key="5">
    <source>
        <dbReference type="Proteomes" id="UP000001683"/>
    </source>
</evidence>
<dbReference type="GO" id="GO:0036088">
    <property type="term" value="P:D-serine catabolic process"/>
    <property type="evidence" value="ECO:0007669"/>
    <property type="project" value="TreeGrafter"/>
</dbReference>
<dbReference type="Gene3D" id="3.20.20.10">
    <property type="entry name" value="Alanine racemase"/>
    <property type="match status" value="1"/>
</dbReference>
<dbReference type="STRING" id="457570.Nther_1933"/>
<dbReference type="PANTHER" id="PTHR28004:SF2">
    <property type="entry name" value="D-SERINE DEHYDRATASE"/>
    <property type="match status" value="1"/>
</dbReference>
<dbReference type="GO" id="GO:0008721">
    <property type="term" value="F:D-serine ammonia-lyase activity"/>
    <property type="evidence" value="ECO:0007669"/>
    <property type="project" value="TreeGrafter"/>
</dbReference>
<evidence type="ECO:0000259" key="3">
    <source>
        <dbReference type="SMART" id="SM01119"/>
    </source>
</evidence>
<name>B2A6H1_NATTJ</name>
<dbReference type="RefSeq" id="WP_012448364.1">
    <property type="nucleotide sequence ID" value="NC_010718.1"/>
</dbReference>
<evidence type="ECO:0000256" key="2">
    <source>
        <dbReference type="ARBA" id="ARBA00023239"/>
    </source>
</evidence>
<dbReference type="InterPro" id="IPR051466">
    <property type="entry name" value="D-amino_acid_metab_enzyme"/>
</dbReference>
<dbReference type="AlphaFoldDB" id="B2A6H1"/>
<comment type="similarity">
    <text evidence="1">Belongs to the DSD1 family.</text>
</comment>
<dbReference type="InterPro" id="IPR029066">
    <property type="entry name" value="PLP-binding_barrel"/>
</dbReference>
<reference evidence="4 5" key="2">
    <citation type="journal article" date="2011" name="J. Bacteriol.">
        <title>Complete genome sequence of the anaerobic, halophilic alkalithermophile Natranaerobius thermophilus JW/NM-WN-LF.</title>
        <authorList>
            <person name="Zhao B."/>
            <person name="Mesbah N.M."/>
            <person name="Dalin E."/>
            <person name="Goodwin L."/>
            <person name="Nolan M."/>
            <person name="Pitluck S."/>
            <person name="Chertkov O."/>
            <person name="Brettin T.S."/>
            <person name="Han J."/>
            <person name="Larimer F.W."/>
            <person name="Land M.L."/>
            <person name="Hauser L."/>
            <person name="Kyrpides N."/>
            <person name="Wiegel J."/>
        </authorList>
    </citation>
    <scope>NUCLEOTIDE SEQUENCE [LARGE SCALE GENOMIC DNA]</scope>
    <source>
        <strain evidence="5">ATCC BAA-1301 / DSM 18059 / JW/NM-WN-LF</strain>
    </source>
</reference>
<dbReference type="InParanoid" id="B2A6H1"/>
<evidence type="ECO:0000313" key="4">
    <source>
        <dbReference type="EMBL" id="ACB85504.1"/>
    </source>
</evidence>